<keyword evidence="2" id="KW-0472">Membrane</keyword>
<feature type="region of interest" description="Disordered" evidence="1">
    <location>
        <begin position="29"/>
        <end position="61"/>
    </location>
</feature>
<feature type="compositionally biased region" description="Acidic residues" evidence="1">
    <location>
        <begin position="33"/>
        <end position="44"/>
    </location>
</feature>
<dbReference type="Proteomes" id="UP000790580">
    <property type="component" value="Unassembled WGS sequence"/>
</dbReference>
<dbReference type="InterPro" id="IPR055151">
    <property type="entry name" value="GH113"/>
</dbReference>
<evidence type="ECO:0000313" key="4">
    <source>
        <dbReference type="Proteomes" id="UP000790580"/>
    </source>
</evidence>
<evidence type="ECO:0008006" key="5">
    <source>
        <dbReference type="Google" id="ProtNLM"/>
    </source>
</evidence>
<name>A0ABS6JXI5_9BACI</name>
<dbReference type="InterPro" id="IPR017853">
    <property type="entry name" value="GH"/>
</dbReference>
<protein>
    <recommendedName>
        <fullName evidence="5">Glycoside hydrolase family 5 domain-containing protein</fullName>
    </recommendedName>
</protein>
<reference evidence="3 4" key="1">
    <citation type="submission" date="2021-06" db="EMBL/GenBank/DDBJ databases">
        <title>Bacillus sp. RD4P76, an endophyte from a halophyte.</title>
        <authorList>
            <person name="Sun J.-Q."/>
        </authorList>
    </citation>
    <scope>NUCLEOTIDE SEQUENCE [LARGE SCALE GENOMIC DNA]</scope>
    <source>
        <strain evidence="3 4">JCM 17098</strain>
    </source>
</reference>
<dbReference type="Gene3D" id="3.20.20.80">
    <property type="entry name" value="Glycosidases"/>
    <property type="match status" value="1"/>
</dbReference>
<dbReference type="EMBL" id="JAHQCR010000075">
    <property type="protein sequence ID" value="MBU9723308.1"/>
    <property type="molecule type" value="Genomic_DNA"/>
</dbReference>
<dbReference type="SUPFAM" id="SSF51445">
    <property type="entry name" value="(Trans)glycosidases"/>
    <property type="match status" value="1"/>
</dbReference>
<evidence type="ECO:0000256" key="1">
    <source>
        <dbReference type="SAM" id="MobiDB-lite"/>
    </source>
</evidence>
<proteinExistence type="predicted"/>
<keyword evidence="4" id="KW-1185">Reference proteome</keyword>
<gene>
    <name evidence="3" type="ORF">KS407_17970</name>
</gene>
<accession>A0ABS6JXI5</accession>
<keyword evidence="2" id="KW-0812">Transmembrane</keyword>
<dbReference type="CDD" id="cd19608">
    <property type="entry name" value="GH113_mannanase-like"/>
    <property type="match status" value="1"/>
</dbReference>
<keyword evidence="2" id="KW-1133">Transmembrane helix</keyword>
<sequence length="405" mass="46240">MPRIILIIGIMIVIPIILLLFIREEEISPSNESAEEREEADEVTNDLKVGTGETEGEEDKNTLKSNNTINVETEELNMEKHREEIEAVNQPKYKASEFQAGMNLLIYGHPDRGEARKILTDLKNLGVNSIAITFPFVQADLHSNQVEEDLVITPTMKELDGIIQEAQALNLSVMLRPILDEENLMASGYWRGDLAPSDPEAWFKSYRSLLLPYAKLAESRNVKVFNIGTEFNSLQNQYSKEWIILIESLREIYNGDLIYSFNWNTVNEIPTIEFVPLLDHVGIDAYFPLEAEDGASITKLEEEWHKWTSEVKDIINHDSVIITESGMVPVAGAYRHPYAWDLPDGKLDWQAQANYYEATYKVWRPLIDGIYWWCVTLDQEPGVIDYSPLGSITESVIENIFLKTP</sequence>
<organism evidence="3 4">
    <name type="scientific">Evansella alkalicola</name>
    <dbReference type="NCBI Taxonomy" id="745819"/>
    <lineage>
        <taxon>Bacteria</taxon>
        <taxon>Bacillati</taxon>
        <taxon>Bacillota</taxon>
        <taxon>Bacilli</taxon>
        <taxon>Bacillales</taxon>
        <taxon>Bacillaceae</taxon>
        <taxon>Evansella</taxon>
    </lineage>
</organism>
<comment type="caution">
    <text evidence="3">The sequence shown here is derived from an EMBL/GenBank/DDBJ whole genome shotgun (WGS) entry which is preliminary data.</text>
</comment>
<evidence type="ECO:0000256" key="2">
    <source>
        <dbReference type="SAM" id="Phobius"/>
    </source>
</evidence>
<evidence type="ECO:0000313" key="3">
    <source>
        <dbReference type="EMBL" id="MBU9723308.1"/>
    </source>
</evidence>
<feature type="transmembrane region" description="Helical" evidence="2">
    <location>
        <begin position="5"/>
        <end position="22"/>
    </location>
</feature>
<dbReference type="Pfam" id="PF22612">
    <property type="entry name" value="GH113"/>
    <property type="match status" value="1"/>
</dbReference>
<dbReference type="RefSeq" id="WP_088074473.1">
    <property type="nucleotide sequence ID" value="NZ_JAHQCR010000075.1"/>
</dbReference>